<evidence type="ECO:0000256" key="9">
    <source>
        <dbReference type="ARBA" id="ARBA00023266"/>
    </source>
</evidence>
<evidence type="ECO:0000256" key="3">
    <source>
        <dbReference type="ARBA" id="ARBA00022679"/>
    </source>
</evidence>
<accession>A0A059FX59</accession>
<dbReference type="NCBIfam" id="TIGR03169">
    <property type="entry name" value="Nterm_to_SelD"/>
    <property type="match status" value="1"/>
</dbReference>
<dbReference type="GO" id="GO:0019646">
    <property type="term" value="P:aerobic electron transport chain"/>
    <property type="evidence" value="ECO:0007669"/>
    <property type="project" value="TreeGrafter"/>
</dbReference>
<sequence length="728" mass="76191">MHPDWPLSRDLVLIGGGHTHALVLRKWGMNPLPGARVTLINPGAASPYTGMLPGHIAGHYTRDELDIDLVRLARFAGARIVFDTACGLDLMAKRVHLTGRPPIRYDVVSIDIGATAELPGIEGFTQHAHSVKPLGLFASAWQSFLEKAAMQGRPADCAVIGGGVAGVELALAMAYRLKTSGLAEARITLIESGPGLLQATSAVTRRILMRALSRSGITVLTGAQVTRISSGAIALAGRESLPADFIVSAAGARPYPWLAETGLAHTGGFLNVGPDLRTLTDPDVFAAGDCAHLTHAPRPKAGVYAVRAAPILFENLRARLSGQTLREFAPQSDYLKLISKGDRSAVGHKHFFTLSGRSVWRLKDHIDKTFMARLHDLPAMRTPPPPRVRALDEEAETRSEPLCGGCGSKVGRQNLISALSGLPPALHADTITGAGDDAAVLRSGARLQVISTDHLRAFVDDPYLMARIAAVHALGDVCAMGAAPQSALLSLIIPRMSDPMQKATVAEVVAAVSDVLRAAGADLVGGHTSMGRELTIGLTVTGLLDGPAIGLTGARPGDAILLTKPLGTGVILAAEMRGLARGKDVEHALASMQRPLAAASKILAPAAHAMTDVTGFGLAGHLMSILEASDVSARIALPDLPVLPGAEQLSAQGIRSSLWQSNASLEPRISRPASPISDLIYDPQTAGGLLAVVPSQSVTGLLSAFQAEGEPAFVIGRIEEGPPRILVN</sequence>
<dbReference type="InterPro" id="IPR016188">
    <property type="entry name" value="PurM-like_N"/>
</dbReference>
<dbReference type="GO" id="GO:0003955">
    <property type="term" value="F:NAD(P)H dehydrogenase (quinone) activity"/>
    <property type="evidence" value="ECO:0007669"/>
    <property type="project" value="TreeGrafter"/>
</dbReference>
<keyword evidence="4" id="KW-0547">Nucleotide-binding</keyword>
<keyword evidence="5 13" id="KW-0418">Kinase</keyword>
<feature type="domain" description="FAD/NAD(P)-binding" evidence="12">
    <location>
        <begin position="10"/>
        <end position="306"/>
    </location>
</feature>
<keyword evidence="2" id="KW-0285">Flavoprotein</keyword>
<name>A0A059FX59_9PROT</name>
<keyword evidence="3" id="KW-0808">Transferase</keyword>
<dbReference type="CDD" id="cd02195">
    <property type="entry name" value="SelD"/>
    <property type="match status" value="1"/>
</dbReference>
<keyword evidence="7" id="KW-0067">ATP-binding</keyword>
<dbReference type="InterPro" id="IPR051169">
    <property type="entry name" value="NADH-Q_oxidoreductase"/>
</dbReference>
<dbReference type="SUPFAM" id="SSF51905">
    <property type="entry name" value="FAD/NAD(P)-binding domain"/>
    <property type="match status" value="2"/>
</dbReference>
<dbReference type="AlphaFoldDB" id="A0A059FX59"/>
<dbReference type="InterPro" id="IPR017584">
    <property type="entry name" value="Pyridine_nucleo_diS_OxRdtase_N"/>
</dbReference>
<keyword evidence="8" id="KW-0560">Oxidoreductase</keyword>
<dbReference type="Gene3D" id="3.90.650.10">
    <property type="entry name" value="PurM-like C-terminal domain"/>
    <property type="match status" value="1"/>
</dbReference>
<evidence type="ECO:0000313" key="13">
    <source>
        <dbReference type="EMBL" id="KCZ95274.1"/>
    </source>
</evidence>
<evidence type="ECO:0000259" key="10">
    <source>
        <dbReference type="Pfam" id="PF00586"/>
    </source>
</evidence>
<keyword evidence="9" id="KW-0711">Selenium</keyword>
<dbReference type="EMBL" id="ARYI01000004">
    <property type="protein sequence ID" value="KCZ95274.1"/>
    <property type="molecule type" value="Genomic_DNA"/>
</dbReference>
<reference evidence="13 14" key="1">
    <citation type="submission" date="2013-04" db="EMBL/GenBank/DDBJ databases">
        <title>Hyphomonas hirschiana VP5 Genome Sequencing.</title>
        <authorList>
            <person name="Lai Q."/>
            <person name="Shao Z."/>
        </authorList>
    </citation>
    <scope>NUCLEOTIDE SEQUENCE [LARGE SCALE GENOMIC DNA]</scope>
    <source>
        <strain evidence="13 14">VP5</strain>
    </source>
</reference>
<dbReference type="OrthoDB" id="9767928at2"/>
<dbReference type="PATRIC" id="fig|1280951.3.peg.1290"/>
<evidence type="ECO:0000256" key="4">
    <source>
        <dbReference type="ARBA" id="ARBA00022741"/>
    </source>
</evidence>
<dbReference type="RefSeq" id="WP_011647482.1">
    <property type="nucleotide sequence ID" value="NZ_ARYI01000004.1"/>
</dbReference>
<dbReference type="GO" id="GO:0016301">
    <property type="term" value="F:kinase activity"/>
    <property type="evidence" value="ECO:0007669"/>
    <property type="project" value="UniProtKB-KW"/>
</dbReference>
<evidence type="ECO:0000313" key="14">
    <source>
        <dbReference type="Proteomes" id="UP000025061"/>
    </source>
</evidence>
<dbReference type="SUPFAM" id="SSF55326">
    <property type="entry name" value="PurM N-terminal domain-like"/>
    <property type="match status" value="1"/>
</dbReference>
<dbReference type="PANTHER" id="PTHR42913:SF9">
    <property type="entry name" value="SLR1591 PROTEIN"/>
    <property type="match status" value="1"/>
</dbReference>
<comment type="caution">
    <text evidence="13">The sequence shown here is derived from an EMBL/GenBank/DDBJ whole genome shotgun (WGS) entry which is preliminary data.</text>
</comment>
<dbReference type="NCBIfam" id="TIGR00476">
    <property type="entry name" value="selD"/>
    <property type="match status" value="1"/>
</dbReference>
<dbReference type="Pfam" id="PF02769">
    <property type="entry name" value="AIRS_C"/>
    <property type="match status" value="1"/>
</dbReference>
<dbReference type="InterPro" id="IPR036676">
    <property type="entry name" value="PurM-like_C_sf"/>
</dbReference>
<feature type="domain" description="PurM-like N-terminal" evidence="10">
    <location>
        <begin position="435"/>
        <end position="543"/>
    </location>
</feature>
<dbReference type="InterPro" id="IPR036921">
    <property type="entry name" value="PurM-like_N_sf"/>
</dbReference>
<dbReference type="InterPro" id="IPR023753">
    <property type="entry name" value="FAD/NAD-binding_dom"/>
</dbReference>
<dbReference type="InterPro" id="IPR004536">
    <property type="entry name" value="SPS/SelD"/>
</dbReference>
<evidence type="ECO:0000256" key="1">
    <source>
        <dbReference type="ARBA" id="ARBA00001974"/>
    </source>
</evidence>
<dbReference type="Gene3D" id="3.30.1330.10">
    <property type="entry name" value="PurM-like, N-terminal domain"/>
    <property type="match status" value="1"/>
</dbReference>
<evidence type="ECO:0000259" key="11">
    <source>
        <dbReference type="Pfam" id="PF02769"/>
    </source>
</evidence>
<keyword evidence="6" id="KW-0274">FAD</keyword>
<keyword evidence="14" id="KW-1185">Reference proteome</keyword>
<evidence type="ECO:0000256" key="6">
    <source>
        <dbReference type="ARBA" id="ARBA00022827"/>
    </source>
</evidence>
<dbReference type="InterPro" id="IPR036188">
    <property type="entry name" value="FAD/NAD-bd_sf"/>
</dbReference>
<dbReference type="GO" id="GO:0005524">
    <property type="term" value="F:ATP binding"/>
    <property type="evidence" value="ECO:0007669"/>
    <property type="project" value="UniProtKB-KW"/>
</dbReference>
<evidence type="ECO:0000256" key="2">
    <source>
        <dbReference type="ARBA" id="ARBA00022630"/>
    </source>
</evidence>
<protein>
    <submittedName>
        <fullName evidence="13">Pyridine nucleotide-disulfide oxidoreductase / selenide, water dikinase</fullName>
    </submittedName>
</protein>
<comment type="cofactor">
    <cofactor evidence="1">
        <name>FAD</name>
        <dbReference type="ChEBI" id="CHEBI:57692"/>
    </cofactor>
</comment>
<organism evidence="13 14">
    <name type="scientific">Hyphomonas hirschiana VP5</name>
    <dbReference type="NCBI Taxonomy" id="1280951"/>
    <lineage>
        <taxon>Bacteria</taxon>
        <taxon>Pseudomonadati</taxon>
        <taxon>Pseudomonadota</taxon>
        <taxon>Alphaproteobacteria</taxon>
        <taxon>Hyphomonadales</taxon>
        <taxon>Hyphomonadaceae</taxon>
        <taxon>Hyphomonas</taxon>
    </lineage>
</organism>
<proteinExistence type="predicted"/>
<dbReference type="InterPro" id="IPR010918">
    <property type="entry name" value="PurM-like_C_dom"/>
</dbReference>
<evidence type="ECO:0000256" key="7">
    <source>
        <dbReference type="ARBA" id="ARBA00022840"/>
    </source>
</evidence>
<evidence type="ECO:0000256" key="5">
    <source>
        <dbReference type="ARBA" id="ARBA00022777"/>
    </source>
</evidence>
<gene>
    <name evidence="13" type="ORF">HHI_06374</name>
</gene>
<dbReference type="Pfam" id="PF07992">
    <property type="entry name" value="Pyr_redox_2"/>
    <property type="match status" value="1"/>
</dbReference>
<feature type="domain" description="PurM-like C-terminal" evidence="11">
    <location>
        <begin position="555"/>
        <end position="722"/>
    </location>
</feature>
<evidence type="ECO:0000259" key="12">
    <source>
        <dbReference type="Pfam" id="PF07992"/>
    </source>
</evidence>
<dbReference type="Proteomes" id="UP000025061">
    <property type="component" value="Unassembled WGS sequence"/>
</dbReference>
<dbReference type="Gene3D" id="3.50.50.100">
    <property type="match status" value="1"/>
</dbReference>
<dbReference type="Pfam" id="PF00586">
    <property type="entry name" value="AIRS"/>
    <property type="match status" value="1"/>
</dbReference>
<evidence type="ECO:0000256" key="8">
    <source>
        <dbReference type="ARBA" id="ARBA00023002"/>
    </source>
</evidence>
<dbReference type="PANTHER" id="PTHR42913">
    <property type="entry name" value="APOPTOSIS-INDUCING FACTOR 1"/>
    <property type="match status" value="1"/>
</dbReference>
<dbReference type="SUPFAM" id="SSF56042">
    <property type="entry name" value="PurM C-terminal domain-like"/>
    <property type="match status" value="1"/>
</dbReference>